<feature type="coiled-coil region" evidence="1">
    <location>
        <begin position="31"/>
        <end position="127"/>
    </location>
</feature>
<dbReference type="EMBL" id="FOGW01000005">
    <property type="protein sequence ID" value="SER51117.1"/>
    <property type="molecule type" value="Genomic_DNA"/>
</dbReference>
<accession>A0A1H9PSB2</accession>
<dbReference type="Proteomes" id="UP000182471">
    <property type="component" value="Unassembled WGS sequence"/>
</dbReference>
<proteinExistence type="predicted"/>
<dbReference type="OrthoDB" id="9784941at2"/>
<sequence length="207" mass="24732">MKNEEEFKKALRNKEVPLLVIDQKWHRLFAIHGKTQQIVNLENNVNDLLKKQANLKKNHKNLKKVKNQLMKDIVDNMVSSMNENDYDVKDKILTDNKRLIEEINEKLEECEDQLIELPKKISRANEELMIYSMSYCYDKMHVNSSEAEMLANKIKELRVELKKNIIKKQNRDINNREIYSYMHDILGHDIIDLFDLHDDYEETNESK</sequence>
<protein>
    <submittedName>
        <fullName evidence="2">Uncharacterized protein</fullName>
    </submittedName>
</protein>
<keyword evidence="3" id="KW-1185">Reference proteome</keyword>
<evidence type="ECO:0000313" key="2">
    <source>
        <dbReference type="EMBL" id="SER51117.1"/>
    </source>
</evidence>
<name>A0A1H9PSB2_9FIRM</name>
<evidence type="ECO:0000313" key="3">
    <source>
        <dbReference type="Proteomes" id="UP000182471"/>
    </source>
</evidence>
<evidence type="ECO:0000256" key="1">
    <source>
        <dbReference type="SAM" id="Coils"/>
    </source>
</evidence>
<keyword evidence="1" id="KW-0175">Coiled coil</keyword>
<dbReference type="AlphaFoldDB" id="A0A1H9PSB2"/>
<dbReference type="RefSeq" id="WP_022748557.1">
    <property type="nucleotide sequence ID" value="NZ_FOGW01000005.1"/>
</dbReference>
<gene>
    <name evidence="2" type="ORF">SAMN02910429_00285</name>
</gene>
<reference evidence="3" key="1">
    <citation type="submission" date="2016-10" db="EMBL/GenBank/DDBJ databases">
        <authorList>
            <person name="Varghese N."/>
            <person name="Submissions S."/>
        </authorList>
    </citation>
    <scope>NUCLEOTIDE SEQUENCE [LARGE SCALE GENOMIC DNA]</scope>
    <source>
        <strain evidence="3">S1b</strain>
    </source>
</reference>
<organism evidence="2 3">
    <name type="scientific">Lachnobacterium bovis</name>
    <dbReference type="NCBI Taxonomy" id="140626"/>
    <lineage>
        <taxon>Bacteria</taxon>
        <taxon>Bacillati</taxon>
        <taxon>Bacillota</taxon>
        <taxon>Clostridia</taxon>
        <taxon>Lachnospirales</taxon>
        <taxon>Lachnospiraceae</taxon>
        <taxon>Lachnobacterium</taxon>
    </lineage>
</organism>